<protein>
    <submittedName>
        <fullName evidence="1">Uncharacterized protein</fullName>
    </submittedName>
</protein>
<proteinExistence type="predicted"/>
<name>A0A6L8KLI9_9BURK</name>
<dbReference type="RefSeq" id="WP_161008891.1">
    <property type="nucleotide sequence ID" value="NZ_WWCN01000016.1"/>
</dbReference>
<evidence type="ECO:0000313" key="2">
    <source>
        <dbReference type="Proteomes" id="UP000479335"/>
    </source>
</evidence>
<accession>A0A6L8KLI9</accession>
<evidence type="ECO:0000313" key="1">
    <source>
        <dbReference type="EMBL" id="MYM25441.1"/>
    </source>
</evidence>
<sequence>MIYLLGMSHMIGLLHAVQKAEGSVSLENWSTQEHEGFFPVKLKPGMLPGDQLQALVIGRQAWDPLVHYAETGGRRVVNGHAGFIQALQPLQEQQEDHVILSYLNGNGHAALSILQHPQPFDFVLPGHEDMGMQPGFQPLSHELIRKHIQPFQVSTIGALSFLRVLLPKARIIHILPPPPSSEQQIRSKPELFEGPMATTGVSPLSVRRKYYLLANRILREQVHGLGIELLDAPPASMAADGSLREELSAGATHGNSAYGELVAAQLRDLL</sequence>
<dbReference type="AlphaFoldDB" id="A0A6L8KLI9"/>
<dbReference type="EMBL" id="WWCN01000016">
    <property type="protein sequence ID" value="MYM25441.1"/>
    <property type="molecule type" value="Genomic_DNA"/>
</dbReference>
<reference evidence="1 2" key="1">
    <citation type="submission" date="2019-12" db="EMBL/GenBank/DDBJ databases">
        <title>Novel species isolated from a subtropical stream in China.</title>
        <authorList>
            <person name="Lu H."/>
        </authorList>
    </citation>
    <scope>NUCLEOTIDE SEQUENCE [LARGE SCALE GENOMIC DNA]</scope>
    <source>
        <strain evidence="1 2">FT135W</strain>
    </source>
</reference>
<keyword evidence="2" id="KW-1185">Reference proteome</keyword>
<organism evidence="1 2">
    <name type="scientific">Duganella flavida</name>
    <dbReference type="NCBI Taxonomy" id="2692175"/>
    <lineage>
        <taxon>Bacteria</taxon>
        <taxon>Pseudomonadati</taxon>
        <taxon>Pseudomonadota</taxon>
        <taxon>Betaproteobacteria</taxon>
        <taxon>Burkholderiales</taxon>
        <taxon>Oxalobacteraceae</taxon>
        <taxon>Telluria group</taxon>
        <taxon>Duganella</taxon>
    </lineage>
</organism>
<comment type="caution">
    <text evidence="1">The sequence shown here is derived from an EMBL/GenBank/DDBJ whole genome shotgun (WGS) entry which is preliminary data.</text>
</comment>
<gene>
    <name evidence="1" type="ORF">GTP46_22685</name>
</gene>
<dbReference type="Proteomes" id="UP000479335">
    <property type="component" value="Unassembled WGS sequence"/>
</dbReference>